<organism evidence="1 2">
    <name type="scientific">Ligilactobacillus agilis</name>
    <dbReference type="NCBI Taxonomy" id="1601"/>
    <lineage>
        <taxon>Bacteria</taxon>
        <taxon>Bacillati</taxon>
        <taxon>Bacillota</taxon>
        <taxon>Bacilli</taxon>
        <taxon>Lactobacillales</taxon>
        <taxon>Lactobacillaceae</taxon>
        <taxon>Ligilactobacillus</taxon>
    </lineage>
</organism>
<dbReference type="EMBL" id="LUGO01000065">
    <property type="protein sequence ID" value="OXS39033.1"/>
    <property type="molecule type" value="Genomic_DNA"/>
</dbReference>
<dbReference type="RefSeq" id="WP_089144678.1">
    <property type="nucleotide sequence ID" value="NZ_LUGD01000056.1"/>
</dbReference>
<name>A0A226RSC6_9LACO</name>
<reference evidence="1 2" key="1">
    <citation type="submission" date="2016-03" db="EMBL/GenBank/DDBJ databases">
        <title>Sequencing of Lactobacillus Species from Commercial Turkeys.</title>
        <authorList>
            <person name="Johnson T.J."/>
            <person name="Youmans B.P."/>
            <person name="Case K.A."/>
        </authorList>
    </citation>
    <scope>NUCLEOTIDE SEQUENCE [LARGE SCALE GENOMIC DNA]</scope>
    <source>
        <strain evidence="1 2">UMNLA1</strain>
    </source>
</reference>
<dbReference type="InterPro" id="IPR036388">
    <property type="entry name" value="WH-like_DNA-bd_sf"/>
</dbReference>
<comment type="caution">
    <text evidence="1">The sequence shown here is derived from an EMBL/GenBank/DDBJ whole genome shotgun (WGS) entry which is preliminary data.</text>
</comment>
<evidence type="ECO:0008006" key="3">
    <source>
        <dbReference type="Google" id="ProtNLM"/>
    </source>
</evidence>
<accession>A0A226RSC6</accession>
<dbReference type="Proteomes" id="UP000215261">
    <property type="component" value="Unassembled WGS sequence"/>
</dbReference>
<evidence type="ECO:0000313" key="2">
    <source>
        <dbReference type="Proteomes" id="UP000215261"/>
    </source>
</evidence>
<protein>
    <recommendedName>
        <fullName evidence="3">DNA-binding protein</fullName>
    </recommendedName>
</protein>
<sequence>MLEVVLSEKQDEALRNYIYSTIVNEVDRIRQDQKLNMLVYSRKNLATACGVSTGTIDKWQKMGLKVSYVGNTPYYTADALKAFMKEREQ</sequence>
<gene>
    <name evidence="1" type="ORF">AYP69_00725</name>
</gene>
<evidence type="ECO:0000313" key="1">
    <source>
        <dbReference type="EMBL" id="OXS39033.1"/>
    </source>
</evidence>
<dbReference type="Gene3D" id="1.10.10.10">
    <property type="entry name" value="Winged helix-like DNA-binding domain superfamily/Winged helix DNA-binding domain"/>
    <property type="match status" value="1"/>
</dbReference>
<dbReference type="SUPFAM" id="SSF46955">
    <property type="entry name" value="Putative DNA-binding domain"/>
    <property type="match status" value="1"/>
</dbReference>
<dbReference type="AlphaFoldDB" id="A0A226RSC6"/>
<proteinExistence type="predicted"/>
<dbReference type="InterPro" id="IPR009061">
    <property type="entry name" value="DNA-bd_dom_put_sf"/>
</dbReference>